<evidence type="ECO:0000256" key="1">
    <source>
        <dbReference type="ARBA" id="ARBA00022737"/>
    </source>
</evidence>
<sequence>MGLLSEIAGTYPWRLVETNSRFEGGRFLKQKNLIAAVFAAALVLQTQAAAAEFSDFPTDWSAAALTRAVNDGLLSGANGKINPSGKLTRAEMAAIMNRAFGATEQAKLDGYQDVSPQAWYHTELAKAVQMGTFQGGDGKLLPEREITREQAFTVLARAFALQDGKSTALNGFTDGDQVSDWAKGAVAALVEGGYVGGAQGKLNPQSGITRAEFAQVMCNLVGMYIDAPQTVTQAAQGNLVVRASGATLQGMTVSGDLVLADGIGTGDATLEKMTVDGRLIVRGGGVDSIHLIDTKIKGGVVLKNPNTATRLEIKDSALDQVEATSDLIVDGDIAEVHLTSSAKVDIRSGKIGTITVDEQAKGSQITVESGAQVESIAVNGAQVEISGKGTVKTVQADANDVTVTTPNTEVTVASGTSGVKAGGQMVKAGQKAKISADGTDAAVSDIKLEEGEMPKSDKPGSGTVHRSMKRDSSASGSSSDTASGTSTPSKPSENPSGKPEADLKLAVNLIDLKYAQYVVITFAENTKVTEYTVEIDGQAINERDLRYVDHSGRIVKWEPMNGWKLNDVHTVTVTRKADGSRQTVPVELLEKKK</sequence>
<dbReference type="Pfam" id="PF00395">
    <property type="entry name" value="SLH"/>
    <property type="match status" value="3"/>
</dbReference>
<gene>
    <name evidence="4" type="ORF">B5F15_11545</name>
</gene>
<evidence type="ECO:0000313" key="5">
    <source>
        <dbReference type="Proteomes" id="UP000195326"/>
    </source>
</evidence>
<evidence type="ECO:0000313" key="4">
    <source>
        <dbReference type="EMBL" id="OUP56874.1"/>
    </source>
</evidence>
<evidence type="ECO:0000256" key="2">
    <source>
        <dbReference type="SAM" id="MobiDB-lite"/>
    </source>
</evidence>
<feature type="domain" description="SLH" evidence="3">
    <location>
        <begin position="111"/>
        <end position="168"/>
    </location>
</feature>
<feature type="compositionally biased region" description="Basic and acidic residues" evidence="2">
    <location>
        <begin position="446"/>
        <end position="458"/>
    </location>
</feature>
<name>A0A1Y4LJI2_9FIRM</name>
<feature type="domain" description="SLH" evidence="3">
    <location>
        <begin position="48"/>
        <end position="110"/>
    </location>
</feature>
<dbReference type="AlphaFoldDB" id="A0A1Y4LJI2"/>
<keyword evidence="1" id="KW-0677">Repeat</keyword>
<feature type="domain" description="SLH" evidence="3">
    <location>
        <begin position="169"/>
        <end position="231"/>
    </location>
</feature>
<feature type="compositionally biased region" description="Low complexity" evidence="2">
    <location>
        <begin position="473"/>
        <end position="486"/>
    </location>
</feature>
<accession>A0A1Y4LJI2</accession>
<organism evidence="4 5">
    <name type="scientific">Butyricicoccus pullicaecorum</name>
    <dbReference type="NCBI Taxonomy" id="501571"/>
    <lineage>
        <taxon>Bacteria</taxon>
        <taxon>Bacillati</taxon>
        <taxon>Bacillota</taxon>
        <taxon>Clostridia</taxon>
        <taxon>Eubacteriales</taxon>
        <taxon>Butyricicoccaceae</taxon>
        <taxon>Butyricicoccus</taxon>
    </lineage>
</organism>
<dbReference type="PROSITE" id="PS51272">
    <property type="entry name" value="SLH"/>
    <property type="match status" value="3"/>
</dbReference>
<evidence type="ECO:0000259" key="3">
    <source>
        <dbReference type="PROSITE" id="PS51272"/>
    </source>
</evidence>
<reference evidence="5" key="1">
    <citation type="submission" date="2017-04" db="EMBL/GenBank/DDBJ databases">
        <title>Function of individual gut microbiota members based on whole genome sequencing of pure cultures obtained from chicken caecum.</title>
        <authorList>
            <person name="Medvecky M."/>
            <person name="Cejkova D."/>
            <person name="Polansky O."/>
            <person name="Karasova D."/>
            <person name="Kubasova T."/>
            <person name="Cizek A."/>
            <person name="Rychlik I."/>
        </authorList>
    </citation>
    <scope>NUCLEOTIDE SEQUENCE [LARGE SCALE GENOMIC DNA]</scope>
    <source>
        <strain evidence="5">An179</strain>
    </source>
</reference>
<dbReference type="Proteomes" id="UP000195326">
    <property type="component" value="Unassembled WGS sequence"/>
</dbReference>
<proteinExistence type="predicted"/>
<dbReference type="STRING" id="501571.GCA_900143195_01154"/>
<dbReference type="EMBL" id="NFKL01000016">
    <property type="protein sequence ID" value="OUP56874.1"/>
    <property type="molecule type" value="Genomic_DNA"/>
</dbReference>
<protein>
    <recommendedName>
        <fullName evidence="3">SLH domain-containing protein</fullName>
    </recommendedName>
</protein>
<dbReference type="InterPro" id="IPR001119">
    <property type="entry name" value="SLH_dom"/>
</dbReference>
<feature type="region of interest" description="Disordered" evidence="2">
    <location>
        <begin position="445"/>
        <end position="500"/>
    </location>
</feature>
<comment type="caution">
    <text evidence="4">The sequence shown here is derived from an EMBL/GenBank/DDBJ whole genome shotgun (WGS) entry which is preliminary data.</text>
</comment>